<comment type="similarity">
    <text evidence="2 6">Belongs to the Mediator complex subunit 10 family.</text>
</comment>
<keyword evidence="4 6" id="KW-0804">Transcription</keyword>
<proteinExistence type="inferred from homology"/>
<keyword evidence="9" id="KW-1185">Reference proteome</keyword>
<dbReference type="InterPro" id="IPR019145">
    <property type="entry name" value="Mediator_Med10"/>
</dbReference>
<dbReference type="VEuPathDB" id="FungiDB:AMAG_13927"/>
<protein>
    <recommendedName>
        <fullName evidence="6">Mediator of RNA polymerase II transcription subunit 10</fullName>
    </recommendedName>
    <alternativeName>
        <fullName evidence="6">Mediator complex subunit 10</fullName>
    </alternativeName>
</protein>
<evidence type="ECO:0000256" key="4">
    <source>
        <dbReference type="ARBA" id="ARBA00023163"/>
    </source>
</evidence>
<dbReference type="GO" id="GO:0006357">
    <property type="term" value="P:regulation of transcription by RNA polymerase II"/>
    <property type="evidence" value="ECO:0007669"/>
    <property type="project" value="InterPro"/>
</dbReference>
<keyword evidence="5 6" id="KW-0539">Nucleus</keyword>
<dbReference type="Pfam" id="PF09748">
    <property type="entry name" value="Med10"/>
    <property type="match status" value="1"/>
</dbReference>
<gene>
    <name evidence="6" type="primary">MED10</name>
    <name evidence="8" type="ORF">AMAG_13927</name>
</gene>
<evidence type="ECO:0000256" key="6">
    <source>
        <dbReference type="RuleBase" id="RU364146"/>
    </source>
</evidence>
<reference evidence="8 9" key="1">
    <citation type="submission" date="2009-11" db="EMBL/GenBank/DDBJ databases">
        <title>Annotation of Allomyces macrogynus ATCC 38327.</title>
        <authorList>
            <consortium name="The Broad Institute Genome Sequencing Platform"/>
            <person name="Russ C."/>
            <person name="Cuomo C."/>
            <person name="Burger G."/>
            <person name="Gray M.W."/>
            <person name="Holland P.W.H."/>
            <person name="King N."/>
            <person name="Lang F.B.F."/>
            <person name="Roger A.J."/>
            <person name="Ruiz-Trillo I."/>
            <person name="Young S.K."/>
            <person name="Zeng Q."/>
            <person name="Gargeya S."/>
            <person name="Fitzgerald M."/>
            <person name="Haas B."/>
            <person name="Abouelleil A."/>
            <person name="Alvarado L."/>
            <person name="Arachchi H.M."/>
            <person name="Berlin A."/>
            <person name="Chapman S.B."/>
            <person name="Gearin G."/>
            <person name="Goldberg J."/>
            <person name="Griggs A."/>
            <person name="Gujja S."/>
            <person name="Hansen M."/>
            <person name="Heiman D."/>
            <person name="Howarth C."/>
            <person name="Larimer J."/>
            <person name="Lui A."/>
            <person name="MacDonald P.J.P."/>
            <person name="McCowen C."/>
            <person name="Montmayeur A."/>
            <person name="Murphy C."/>
            <person name="Neiman D."/>
            <person name="Pearson M."/>
            <person name="Priest M."/>
            <person name="Roberts A."/>
            <person name="Saif S."/>
            <person name="Shea T."/>
            <person name="Sisk P."/>
            <person name="Stolte C."/>
            <person name="Sykes S."/>
            <person name="Wortman J."/>
            <person name="Nusbaum C."/>
            <person name="Birren B."/>
        </authorList>
    </citation>
    <scope>NUCLEOTIDE SEQUENCE [LARGE SCALE GENOMIC DNA]</scope>
    <source>
        <strain evidence="8 9">ATCC 38327</strain>
    </source>
</reference>
<name>A0A0L0T2U7_ALLM3</name>
<reference evidence="9" key="2">
    <citation type="submission" date="2009-11" db="EMBL/GenBank/DDBJ databases">
        <title>The Genome Sequence of Allomyces macrogynus strain ATCC 38327.</title>
        <authorList>
            <consortium name="The Broad Institute Genome Sequencing Platform"/>
            <person name="Russ C."/>
            <person name="Cuomo C."/>
            <person name="Shea T."/>
            <person name="Young S.K."/>
            <person name="Zeng Q."/>
            <person name="Koehrsen M."/>
            <person name="Haas B."/>
            <person name="Borodovsky M."/>
            <person name="Guigo R."/>
            <person name="Alvarado L."/>
            <person name="Berlin A."/>
            <person name="Borenstein D."/>
            <person name="Chen Z."/>
            <person name="Engels R."/>
            <person name="Freedman E."/>
            <person name="Gellesch M."/>
            <person name="Goldberg J."/>
            <person name="Griggs A."/>
            <person name="Gujja S."/>
            <person name="Heiman D."/>
            <person name="Hepburn T."/>
            <person name="Howarth C."/>
            <person name="Jen D."/>
            <person name="Larson L."/>
            <person name="Lewis B."/>
            <person name="Mehta T."/>
            <person name="Park D."/>
            <person name="Pearson M."/>
            <person name="Roberts A."/>
            <person name="Saif S."/>
            <person name="Shenoy N."/>
            <person name="Sisk P."/>
            <person name="Stolte C."/>
            <person name="Sykes S."/>
            <person name="Walk T."/>
            <person name="White J."/>
            <person name="Yandava C."/>
            <person name="Burger G."/>
            <person name="Gray M.W."/>
            <person name="Holland P.W.H."/>
            <person name="King N."/>
            <person name="Lang F.B.F."/>
            <person name="Roger A.J."/>
            <person name="Ruiz-Trillo I."/>
            <person name="Lander E."/>
            <person name="Nusbaum C."/>
        </authorList>
    </citation>
    <scope>NUCLEOTIDE SEQUENCE [LARGE SCALE GENOMIC DNA]</scope>
    <source>
        <strain evidence="9">ATCC 38327</strain>
    </source>
</reference>
<evidence type="ECO:0000256" key="5">
    <source>
        <dbReference type="ARBA" id="ARBA00023242"/>
    </source>
</evidence>
<comment type="subunit">
    <text evidence="6">Component of the Mediator complex.</text>
</comment>
<evidence type="ECO:0000256" key="3">
    <source>
        <dbReference type="ARBA" id="ARBA00023015"/>
    </source>
</evidence>
<evidence type="ECO:0000313" key="9">
    <source>
        <dbReference type="Proteomes" id="UP000054350"/>
    </source>
</evidence>
<dbReference type="GO" id="GO:0003712">
    <property type="term" value="F:transcription coregulator activity"/>
    <property type="evidence" value="ECO:0007669"/>
    <property type="project" value="InterPro"/>
</dbReference>
<feature type="region of interest" description="Disordered" evidence="7">
    <location>
        <begin position="1"/>
        <end position="35"/>
    </location>
</feature>
<dbReference type="GO" id="GO:0016592">
    <property type="term" value="C:mediator complex"/>
    <property type="evidence" value="ECO:0007669"/>
    <property type="project" value="InterPro"/>
</dbReference>
<evidence type="ECO:0000256" key="2">
    <source>
        <dbReference type="ARBA" id="ARBA00005389"/>
    </source>
</evidence>
<dbReference type="EMBL" id="GG745359">
    <property type="protein sequence ID" value="KNE69056.1"/>
    <property type="molecule type" value="Genomic_DNA"/>
</dbReference>
<dbReference type="OrthoDB" id="337270at2759"/>
<dbReference type="STRING" id="578462.A0A0L0T2U7"/>
<sequence length="165" mass="17274">MSAPPPRPTSAASSSSAPSSRAPPPLSRTASVPFTEPDRAAVAPAAAAVHSLLTTLTDMARVTTHYGDASDAKLADTLASYAQQLADLDEYARDHLMDVWVPKAVVDAVDAGANPARVTQNYLESLAAENQFTNGKVVAAGRFRSALEDQLLAAFPDELAAIDQQ</sequence>
<comment type="function">
    <text evidence="6">Component of the Mediator complex, a coactivator involved in the regulated transcription of nearly all RNA polymerase II-dependent genes. Mediator functions as a bridge to convey information from gene-specific regulatory proteins to the basal RNA polymerase II transcription machinery. Mediator is recruited to promoters by direct interactions with regulatory proteins and serves as a scaffold for the assembly of a functional preinitiation complex with RNA polymerase II and the general transcription factors.</text>
</comment>
<dbReference type="AlphaFoldDB" id="A0A0L0T2U7"/>
<evidence type="ECO:0000256" key="7">
    <source>
        <dbReference type="SAM" id="MobiDB-lite"/>
    </source>
</evidence>
<feature type="compositionally biased region" description="Low complexity" evidence="7">
    <location>
        <begin position="9"/>
        <end position="20"/>
    </location>
</feature>
<organism evidence="8 9">
    <name type="scientific">Allomyces macrogynus (strain ATCC 38327)</name>
    <name type="common">Allomyces javanicus var. macrogynus</name>
    <dbReference type="NCBI Taxonomy" id="578462"/>
    <lineage>
        <taxon>Eukaryota</taxon>
        <taxon>Fungi</taxon>
        <taxon>Fungi incertae sedis</taxon>
        <taxon>Blastocladiomycota</taxon>
        <taxon>Blastocladiomycetes</taxon>
        <taxon>Blastocladiales</taxon>
        <taxon>Blastocladiaceae</taxon>
        <taxon>Allomyces</taxon>
    </lineage>
</organism>
<evidence type="ECO:0000256" key="1">
    <source>
        <dbReference type="ARBA" id="ARBA00004123"/>
    </source>
</evidence>
<keyword evidence="6" id="KW-0010">Activator</keyword>
<evidence type="ECO:0000313" key="8">
    <source>
        <dbReference type="EMBL" id="KNE69056.1"/>
    </source>
</evidence>
<keyword evidence="3 6" id="KW-0805">Transcription regulation</keyword>
<comment type="subcellular location">
    <subcellularLocation>
        <location evidence="1 6">Nucleus</location>
    </subcellularLocation>
</comment>
<accession>A0A0L0T2U7</accession>
<dbReference type="Proteomes" id="UP000054350">
    <property type="component" value="Unassembled WGS sequence"/>
</dbReference>